<feature type="binding site" evidence="9">
    <location>
        <position position="68"/>
    </location>
    <ligand>
        <name>Mg(2+)</name>
        <dbReference type="ChEBI" id="CHEBI:18420"/>
    </ligand>
</feature>
<feature type="binding site" evidence="9">
    <location>
        <begin position="132"/>
        <end position="134"/>
    </location>
    <ligand>
        <name>2-[(2R,5Z)-2-carboxy-4-methylthiazol-5(2H)-ylidene]ethyl phosphate</name>
        <dbReference type="ChEBI" id="CHEBI:62899"/>
    </ligand>
</feature>
<keyword evidence="2 9" id="KW-0808">Transferase</keyword>
<organism evidence="13 14">
    <name type="scientific">Enterococcus hulanensis</name>
    <dbReference type="NCBI Taxonomy" id="2559929"/>
    <lineage>
        <taxon>Bacteria</taxon>
        <taxon>Bacillati</taxon>
        <taxon>Bacillota</taxon>
        <taxon>Bacilli</taxon>
        <taxon>Lactobacillales</taxon>
        <taxon>Enterococcaceae</taxon>
        <taxon>Enterococcus</taxon>
    </lineage>
</organism>
<evidence type="ECO:0000256" key="1">
    <source>
        <dbReference type="ARBA" id="ARBA00005165"/>
    </source>
</evidence>
<keyword evidence="3 9" id="KW-0479">Metal-binding</keyword>
<evidence type="ECO:0000313" key="14">
    <source>
        <dbReference type="Proteomes" id="UP001252875"/>
    </source>
</evidence>
<accession>A0ABU3F3B3</accession>
<evidence type="ECO:0000256" key="2">
    <source>
        <dbReference type="ARBA" id="ARBA00022679"/>
    </source>
</evidence>
<feature type="binding site" evidence="9">
    <location>
        <position position="67"/>
    </location>
    <ligand>
        <name>4-amino-2-methyl-5-(diphosphooxymethyl)pyrimidine</name>
        <dbReference type="ChEBI" id="CHEBI:57841"/>
    </ligand>
</feature>
<feature type="binding site" evidence="9">
    <location>
        <position position="106"/>
    </location>
    <ligand>
        <name>4-amino-2-methyl-5-(diphosphooxymethyl)pyrimidine</name>
        <dbReference type="ChEBI" id="CHEBI:57841"/>
    </ligand>
</feature>
<comment type="caution">
    <text evidence="13">The sequence shown here is derived from an EMBL/GenBank/DDBJ whole genome shotgun (WGS) entry which is preliminary data.</text>
</comment>
<feature type="binding site" evidence="9">
    <location>
        <begin position="181"/>
        <end position="182"/>
    </location>
    <ligand>
        <name>2-[(2R,5Z)-2-carboxy-4-methylthiazol-5(2H)-ylidene]ethyl phosphate</name>
        <dbReference type="ChEBI" id="CHEBI:62899"/>
    </ligand>
</feature>
<dbReference type="InterPro" id="IPR022998">
    <property type="entry name" value="ThiamineP_synth_TenI"/>
</dbReference>
<sequence length="215" mass="23240">MDLTLYLVTGRYDFSDEKFLAVIEEACKNGVTLVQLREKELVTGKFYELALKVKAVTDQYQVPLIINDRVDICLAVDAAGVHIGDDELPVDIVRSLIGPEKILGVSAKTVARGLEAEEAGADYLGIGAIFPTKTKDTPLTSKETLKAINAAVTIPSVAIGGIKEDNLTDFRGTGIAGVSIVSEIMRAEAVGEKVRRLKKKIVEVLDDNPTLKIEN</sequence>
<dbReference type="EC" id="2.5.1.3" evidence="9"/>
<evidence type="ECO:0000256" key="4">
    <source>
        <dbReference type="ARBA" id="ARBA00022842"/>
    </source>
</evidence>
<keyword evidence="5 9" id="KW-0784">Thiamine biosynthesis</keyword>
<evidence type="ECO:0000256" key="8">
    <source>
        <dbReference type="ARBA" id="ARBA00047883"/>
    </source>
</evidence>
<protein>
    <recommendedName>
        <fullName evidence="9">Thiamine-phosphate synthase</fullName>
        <shortName evidence="9">TP synthase</shortName>
        <shortName evidence="9">TPS</shortName>
        <ecNumber evidence="9">2.5.1.3</ecNumber>
    </recommendedName>
    <alternativeName>
        <fullName evidence="9">Thiamine-phosphate pyrophosphorylase</fullName>
        <shortName evidence="9">TMP pyrophosphorylase</shortName>
        <shortName evidence="9">TMP-PPase</shortName>
    </alternativeName>
</protein>
<evidence type="ECO:0000256" key="7">
    <source>
        <dbReference type="ARBA" id="ARBA00047851"/>
    </source>
</evidence>
<dbReference type="EMBL" id="JARPYI010000012">
    <property type="protein sequence ID" value="MDT2601612.1"/>
    <property type="molecule type" value="Genomic_DNA"/>
</dbReference>
<evidence type="ECO:0000259" key="12">
    <source>
        <dbReference type="Pfam" id="PF02581"/>
    </source>
</evidence>
<comment type="catalytic activity">
    <reaction evidence="7 9 10">
        <text>2-(2-carboxy-4-methylthiazol-5-yl)ethyl phosphate + 4-amino-2-methyl-5-(diphosphooxymethyl)pyrimidine + 2 H(+) = thiamine phosphate + CO2 + diphosphate</text>
        <dbReference type="Rhea" id="RHEA:47848"/>
        <dbReference type="ChEBI" id="CHEBI:15378"/>
        <dbReference type="ChEBI" id="CHEBI:16526"/>
        <dbReference type="ChEBI" id="CHEBI:33019"/>
        <dbReference type="ChEBI" id="CHEBI:37575"/>
        <dbReference type="ChEBI" id="CHEBI:57841"/>
        <dbReference type="ChEBI" id="CHEBI:62890"/>
        <dbReference type="EC" id="2.5.1.3"/>
    </reaction>
</comment>
<feature type="binding site" evidence="9">
    <location>
        <position position="135"/>
    </location>
    <ligand>
        <name>4-amino-2-methyl-5-(diphosphooxymethyl)pyrimidine</name>
        <dbReference type="ChEBI" id="CHEBI:57841"/>
    </ligand>
</feature>
<comment type="catalytic activity">
    <reaction evidence="6 9 10">
        <text>4-methyl-5-(2-phosphooxyethyl)-thiazole + 4-amino-2-methyl-5-(diphosphooxymethyl)pyrimidine + H(+) = thiamine phosphate + diphosphate</text>
        <dbReference type="Rhea" id="RHEA:22328"/>
        <dbReference type="ChEBI" id="CHEBI:15378"/>
        <dbReference type="ChEBI" id="CHEBI:33019"/>
        <dbReference type="ChEBI" id="CHEBI:37575"/>
        <dbReference type="ChEBI" id="CHEBI:57841"/>
        <dbReference type="ChEBI" id="CHEBI:58296"/>
        <dbReference type="EC" id="2.5.1.3"/>
    </reaction>
</comment>
<dbReference type="Gene3D" id="3.20.20.70">
    <property type="entry name" value="Aldolase class I"/>
    <property type="match status" value="1"/>
</dbReference>
<dbReference type="PANTHER" id="PTHR20857:SF15">
    <property type="entry name" value="THIAMINE-PHOSPHATE SYNTHASE"/>
    <property type="match status" value="1"/>
</dbReference>
<dbReference type="InterPro" id="IPR036206">
    <property type="entry name" value="ThiamineP_synth_sf"/>
</dbReference>
<dbReference type="Proteomes" id="UP001252875">
    <property type="component" value="Unassembled WGS sequence"/>
</dbReference>
<feature type="binding site" evidence="9">
    <location>
        <position position="87"/>
    </location>
    <ligand>
        <name>Mg(2+)</name>
        <dbReference type="ChEBI" id="CHEBI:18420"/>
    </ligand>
</feature>
<comment type="function">
    <text evidence="9">Condenses 4-methyl-5-(beta-hydroxyethyl)thiazole monophosphate (THZ-P) and 2-methyl-4-amino-5-hydroxymethyl pyrimidine pyrophosphate (HMP-PP) to form thiamine monophosphate (TMP).</text>
</comment>
<name>A0ABU3F3B3_9ENTE</name>
<dbReference type="CDD" id="cd00564">
    <property type="entry name" value="TMP_TenI"/>
    <property type="match status" value="1"/>
</dbReference>
<evidence type="ECO:0000256" key="10">
    <source>
        <dbReference type="RuleBase" id="RU003826"/>
    </source>
</evidence>
<dbReference type="NCBIfam" id="TIGR00693">
    <property type="entry name" value="thiE"/>
    <property type="match status" value="1"/>
</dbReference>
<evidence type="ECO:0000256" key="5">
    <source>
        <dbReference type="ARBA" id="ARBA00022977"/>
    </source>
</evidence>
<gene>
    <name evidence="9 13" type="primary">thiE</name>
    <name evidence="13" type="ORF">P7D85_17675</name>
</gene>
<comment type="catalytic activity">
    <reaction evidence="8 9 10">
        <text>2-[(2R,5Z)-2-carboxy-4-methylthiazol-5(2H)-ylidene]ethyl phosphate + 4-amino-2-methyl-5-(diphosphooxymethyl)pyrimidine + 2 H(+) = thiamine phosphate + CO2 + diphosphate</text>
        <dbReference type="Rhea" id="RHEA:47844"/>
        <dbReference type="ChEBI" id="CHEBI:15378"/>
        <dbReference type="ChEBI" id="CHEBI:16526"/>
        <dbReference type="ChEBI" id="CHEBI:33019"/>
        <dbReference type="ChEBI" id="CHEBI:37575"/>
        <dbReference type="ChEBI" id="CHEBI:57841"/>
        <dbReference type="ChEBI" id="CHEBI:62899"/>
        <dbReference type="EC" id="2.5.1.3"/>
    </reaction>
</comment>
<dbReference type="RefSeq" id="WP_311822176.1">
    <property type="nucleotide sequence ID" value="NZ_JARPYF010000011.1"/>
</dbReference>
<comment type="cofactor">
    <cofactor evidence="9">
        <name>Mg(2+)</name>
        <dbReference type="ChEBI" id="CHEBI:18420"/>
    </cofactor>
    <text evidence="9">Binds 1 Mg(2+) ion per subunit.</text>
</comment>
<dbReference type="PANTHER" id="PTHR20857">
    <property type="entry name" value="THIAMINE-PHOSPHATE PYROPHOSPHORYLASE"/>
    <property type="match status" value="1"/>
</dbReference>
<keyword evidence="14" id="KW-1185">Reference proteome</keyword>
<evidence type="ECO:0000256" key="9">
    <source>
        <dbReference type="HAMAP-Rule" id="MF_00097"/>
    </source>
</evidence>
<evidence type="ECO:0000313" key="13">
    <source>
        <dbReference type="EMBL" id="MDT2601612.1"/>
    </source>
</evidence>
<evidence type="ECO:0000256" key="11">
    <source>
        <dbReference type="RuleBase" id="RU004253"/>
    </source>
</evidence>
<dbReference type="GO" id="GO:0004789">
    <property type="term" value="F:thiamine-phosphate diphosphorylase activity"/>
    <property type="evidence" value="ECO:0007669"/>
    <property type="project" value="UniProtKB-EC"/>
</dbReference>
<dbReference type="InterPro" id="IPR013785">
    <property type="entry name" value="Aldolase_TIM"/>
</dbReference>
<keyword evidence="4 9" id="KW-0460">Magnesium</keyword>
<dbReference type="InterPro" id="IPR034291">
    <property type="entry name" value="TMP_synthase"/>
</dbReference>
<proteinExistence type="inferred from homology"/>
<comment type="similarity">
    <text evidence="9 10">Belongs to the thiamine-phosphate synthase family.</text>
</comment>
<dbReference type="HAMAP" id="MF_00097">
    <property type="entry name" value="TMP_synthase"/>
    <property type="match status" value="1"/>
</dbReference>
<evidence type="ECO:0000256" key="3">
    <source>
        <dbReference type="ARBA" id="ARBA00022723"/>
    </source>
</evidence>
<comment type="pathway">
    <text evidence="1 9 11">Cofactor biosynthesis; thiamine diphosphate biosynthesis; thiamine phosphate from 4-amino-2-methyl-5-diphosphomethylpyrimidine and 4-methyl-5-(2-phosphoethyl)-thiazole: step 1/1.</text>
</comment>
<evidence type="ECO:0000256" key="6">
    <source>
        <dbReference type="ARBA" id="ARBA00047334"/>
    </source>
</evidence>
<dbReference type="Pfam" id="PF02581">
    <property type="entry name" value="TMP-TENI"/>
    <property type="match status" value="1"/>
</dbReference>
<feature type="domain" description="Thiamine phosphate synthase/TenI" evidence="12">
    <location>
        <begin position="5"/>
        <end position="184"/>
    </location>
</feature>
<reference evidence="13 14" key="1">
    <citation type="submission" date="2023-03" db="EMBL/GenBank/DDBJ databases">
        <authorList>
            <person name="Shen W."/>
            <person name="Cai J."/>
        </authorList>
    </citation>
    <scope>NUCLEOTIDE SEQUENCE [LARGE SCALE GENOMIC DNA]</scope>
    <source>
        <strain evidence="13 14">D6-4</strain>
    </source>
</reference>
<dbReference type="SUPFAM" id="SSF51391">
    <property type="entry name" value="Thiamin phosphate synthase"/>
    <property type="match status" value="1"/>
</dbReference>
<feature type="binding site" evidence="9">
    <location>
        <begin position="35"/>
        <end position="39"/>
    </location>
    <ligand>
        <name>4-amino-2-methyl-5-(diphosphooxymethyl)pyrimidine</name>
        <dbReference type="ChEBI" id="CHEBI:57841"/>
    </ligand>
</feature>
<feature type="binding site" evidence="9">
    <location>
        <position position="161"/>
    </location>
    <ligand>
        <name>2-[(2R,5Z)-2-carboxy-4-methylthiazol-5(2H)-ylidene]ethyl phosphate</name>
        <dbReference type="ChEBI" id="CHEBI:62899"/>
    </ligand>
</feature>